<dbReference type="RefSeq" id="WP_270076004.1">
    <property type="nucleotide sequence ID" value="NZ_CP115174.1"/>
</dbReference>
<dbReference type="Pfam" id="PF06821">
    <property type="entry name" value="Ser_hydrolase"/>
    <property type="match status" value="1"/>
</dbReference>
<sequence>MSTILAPATQARAADIRDYDLLTLPGWHGSGEDHWQTHWEAALPYAERVGQDDWDSPHYRDWAPRLSEAVAGRGRPVILIAHSLGTSLVTRWAIETGGAGVAGALLVATTDRDRWESDPAEPQGFAPMLLAPLPFPSIVVASSDDPRCTIERSRAFADAWGSRFIDAGALGHIGSATKLGIWPQGLLWLGELVGGLR</sequence>
<protein>
    <submittedName>
        <fullName evidence="1">Alpha/beta hydrolase</fullName>
    </submittedName>
</protein>
<dbReference type="InterPro" id="IPR010662">
    <property type="entry name" value="RBBP9/YdeN"/>
</dbReference>
<accession>A0ABY7NIK7</accession>
<organism evidence="1 2">
    <name type="scientific">Sphingomonas abietis</name>
    <dbReference type="NCBI Taxonomy" id="3012344"/>
    <lineage>
        <taxon>Bacteria</taxon>
        <taxon>Pseudomonadati</taxon>
        <taxon>Pseudomonadota</taxon>
        <taxon>Alphaproteobacteria</taxon>
        <taxon>Sphingomonadales</taxon>
        <taxon>Sphingomonadaceae</taxon>
        <taxon>Sphingomonas</taxon>
    </lineage>
</organism>
<evidence type="ECO:0000313" key="1">
    <source>
        <dbReference type="EMBL" id="WBO21355.1"/>
    </source>
</evidence>
<proteinExistence type="predicted"/>
<evidence type="ECO:0000313" key="2">
    <source>
        <dbReference type="Proteomes" id="UP001210865"/>
    </source>
</evidence>
<dbReference type="InterPro" id="IPR029058">
    <property type="entry name" value="AB_hydrolase_fold"/>
</dbReference>
<name>A0ABY7NIK7_9SPHN</name>
<dbReference type="EMBL" id="CP115174">
    <property type="protein sequence ID" value="WBO21355.1"/>
    <property type="molecule type" value="Genomic_DNA"/>
</dbReference>
<keyword evidence="2" id="KW-1185">Reference proteome</keyword>
<dbReference type="Proteomes" id="UP001210865">
    <property type="component" value="Chromosome"/>
</dbReference>
<reference evidence="1 2" key="1">
    <citation type="submission" date="2022-12" db="EMBL/GenBank/DDBJ databases">
        <title>Sphingomonas abieness sp. nov., an endophytic bacterium isolated from Abies koreana.</title>
        <authorList>
            <person name="Jiang L."/>
            <person name="Lee J."/>
        </authorList>
    </citation>
    <scope>NUCLEOTIDE SEQUENCE [LARGE SCALE GENOMIC DNA]</scope>
    <source>
        <strain evidence="2">PAMB 00755</strain>
    </source>
</reference>
<keyword evidence="1" id="KW-0378">Hydrolase</keyword>
<dbReference type="GO" id="GO:0016787">
    <property type="term" value="F:hydrolase activity"/>
    <property type="evidence" value="ECO:0007669"/>
    <property type="project" value="UniProtKB-KW"/>
</dbReference>
<dbReference type="SUPFAM" id="SSF53474">
    <property type="entry name" value="alpha/beta-Hydrolases"/>
    <property type="match status" value="1"/>
</dbReference>
<gene>
    <name evidence="1" type="ORF">PBT88_14320</name>
</gene>
<dbReference type="Gene3D" id="3.40.50.1820">
    <property type="entry name" value="alpha/beta hydrolase"/>
    <property type="match status" value="1"/>
</dbReference>